<feature type="domain" description="Granulins" evidence="6">
    <location>
        <begin position="481"/>
        <end position="494"/>
    </location>
</feature>
<keyword evidence="8" id="KW-1185">Reference proteome</keyword>
<feature type="domain" description="Granulins" evidence="6">
    <location>
        <begin position="724"/>
        <end position="737"/>
    </location>
</feature>
<proteinExistence type="inferred from homology"/>
<feature type="domain" description="Granulins" evidence="6">
    <location>
        <begin position="51"/>
        <end position="64"/>
    </location>
</feature>
<dbReference type="InterPro" id="IPR037277">
    <property type="entry name" value="Granulin_sf"/>
</dbReference>
<dbReference type="AlphaFoldDB" id="A0A3P9ACH8"/>
<evidence type="ECO:0000256" key="1">
    <source>
        <dbReference type="ARBA" id="ARBA00004613"/>
    </source>
</evidence>
<reference evidence="7" key="4">
    <citation type="submission" date="2025-09" db="UniProtKB">
        <authorList>
            <consortium name="Ensembl"/>
        </authorList>
    </citation>
    <scope>IDENTIFICATION</scope>
</reference>
<dbReference type="CTD" id="791524"/>
<feature type="domain" description="Granulins" evidence="6">
    <location>
        <begin position="886"/>
        <end position="899"/>
    </location>
</feature>
<feature type="domain" description="Granulins" evidence="6">
    <location>
        <begin position="993"/>
        <end position="1006"/>
    </location>
</feature>
<dbReference type="PROSITE" id="PS00799">
    <property type="entry name" value="GRANULINS"/>
    <property type="match status" value="14"/>
</dbReference>
<evidence type="ECO:0000313" key="7">
    <source>
        <dbReference type="Ensembl" id="ENSELUP00000038896.3"/>
    </source>
</evidence>
<feature type="domain" description="Granulins" evidence="6">
    <location>
        <begin position="400"/>
        <end position="413"/>
    </location>
</feature>
<dbReference type="Pfam" id="PF00396">
    <property type="entry name" value="Granulin"/>
    <property type="match status" value="14"/>
</dbReference>
<keyword evidence="4" id="KW-1015">Disulfide bond</keyword>
<evidence type="ECO:0000256" key="3">
    <source>
        <dbReference type="ARBA" id="ARBA00022525"/>
    </source>
</evidence>
<comment type="similarity">
    <text evidence="2">Belongs to the granulin family.</text>
</comment>
<dbReference type="Bgee" id="ENSELUG00000019050">
    <property type="expression patterns" value="Expressed in spleen and 15 other cell types or tissues"/>
</dbReference>
<organism evidence="7 8">
    <name type="scientific">Esox lucius</name>
    <name type="common">Northern pike</name>
    <dbReference type="NCBI Taxonomy" id="8010"/>
    <lineage>
        <taxon>Eukaryota</taxon>
        <taxon>Metazoa</taxon>
        <taxon>Chordata</taxon>
        <taxon>Craniata</taxon>
        <taxon>Vertebrata</taxon>
        <taxon>Euteleostomi</taxon>
        <taxon>Actinopterygii</taxon>
        <taxon>Neopterygii</taxon>
        <taxon>Teleostei</taxon>
        <taxon>Protacanthopterygii</taxon>
        <taxon>Esociformes</taxon>
        <taxon>Esocidae</taxon>
        <taxon>Esox</taxon>
    </lineage>
</organism>
<keyword evidence="3" id="KW-0964">Secreted</keyword>
<feature type="domain" description="Granulins" evidence="6">
    <location>
        <begin position="1156"/>
        <end position="1169"/>
    </location>
</feature>
<dbReference type="SUPFAM" id="SSF57277">
    <property type="entry name" value="Granulin repeat"/>
    <property type="match status" value="12"/>
</dbReference>
<dbReference type="Proteomes" id="UP000265140">
    <property type="component" value="Chromosome 11"/>
</dbReference>
<dbReference type="PANTHER" id="PTHR12274:SF8">
    <property type="entry name" value="GRANULIN-A ISOFORM X1"/>
    <property type="match status" value="1"/>
</dbReference>
<sequence>MQKCLVLCMVLLALVSADGCPDGGMCAEGNTCCKAPSNDYKCCPLHQAECCEDHIHCCPMGTLCLVNESTCVNGTVSLPWVERVSAKQSTHLKSFRMISTYAGDEDDKICSDNSHCPPEFSCLQTTKGFGCCPVAQALSCSDGKHCCPQGHQCSTDGQSCIRLKDPVVPVMCNDGESECPGETTCCETPDGRWGCCPMPKAVCCEDKIHCCPDGSTCDIKQSKCISASNKEMPMWAKFPARIRAEWENPKKVTTPVPDTTTSTNTILVPLWEGAKSSPLLTRAKDVPCNDTKSCEDGSTCCKTEKGEWACCPLPQAVCCSDFIHCCPHGKICNLPAQTCEDPSGKSSEPWLEKVPAVPQKVKRPADVPCDSSKACPDNTTCCKTETGDWACCPLPEAVCCDDFIHCCPHGKICNLPAQTCEDPSGKSSEPWLEKVPAVPQKVKRPADVPCDSSKACPDNTTCCKTETGDWACCPLPEAVCCDDFIHCCPHGKICNVAAQTCEDPSGKSSEPWLEKVPAVPQKVKRPADVPCDSSKACPDNTTCCKTETGDWACCPLPEAVCCDDFIHCCPHGKICNVAAQTCEDPSGKSSEPWLEKVPAVPQKVKRPADVPCDSSKACPDNTTCCKTETGDWACCPLPEAVCCDDFIHCCPHGKICNLPAQTCEDPSGKSSEPWLEKVPAVPQNVKRPADVPCDSSKACPDNTTCCKTETGDWACCPLPEAVCCDDFIHCCPHGKICNLPAQTCEDPSGKSSEPWLEKVPAVPQKVKRPADVPCDSSKACPDNTTCCKTETGDWACCPLPEAVCCDDFIHCCPHGKICNLPAQTCEDPSGKSSEPWLEKVPAVPQKVKRPADVPCDPSHKCPDNTTCCKTETGDWACCPLPEAVCCEDHVHCCPHDTTCDPATLMCNGASGPIPMVGKVRAFTTPAPDHEESPTKDQGELSNYIEMPKSDEEGDQLAKIQCDSHTTCPKDTTCCFIKSTQKWGCCPLPQAVCCADGEHCCPKDYKCDVSRTTCTKGKVTIPWYNKLAAQSEDTAQVPAASLRCDAQSRCPEGSSCCKLSTGHWSCCPLRQAVCCGDEGHCCPQGYSCNLGMGTCQKLMLFQFQTVPLTQVSAPEPLTPQGAEVQCGGTFVCQDRETCCKISATTWACCPAPNAVCCEDMKHCCPTGYTCEEGRSCVQSNGFNWAHWQVFFSNKRKALRV</sequence>
<dbReference type="PANTHER" id="PTHR12274">
    <property type="entry name" value="GRANULIN"/>
    <property type="match status" value="1"/>
</dbReference>
<evidence type="ECO:0000256" key="4">
    <source>
        <dbReference type="ARBA" id="ARBA00023157"/>
    </source>
</evidence>
<dbReference type="SMART" id="SM00277">
    <property type="entry name" value="GRAN"/>
    <property type="match status" value="14"/>
</dbReference>
<keyword evidence="5" id="KW-0732">Signal</keyword>
<protein>
    <recommendedName>
        <fullName evidence="6">Granulins domain-containing protein</fullName>
    </recommendedName>
</protein>
<dbReference type="FunFam" id="2.10.25.160:FF:000001">
    <property type="entry name" value="Granulin precursor"/>
    <property type="match status" value="3"/>
</dbReference>
<dbReference type="GeneTree" id="ENSGT00470000042293"/>
<accession>A0A3P9ACH8</accession>
<reference evidence="8" key="1">
    <citation type="journal article" date="2014" name="PLoS ONE">
        <title>The genome and linkage map of the northern pike (Esox lucius): conserved synteny revealed between the salmonid sister group and the Neoteleostei.</title>
        <authorList>
            <person name="Rondeau E.B."/>
            <person name="Minkley D.R."/>
            <person name="Leong J.S."/>
            <person name="Messmer A.M."/>
            <person name="Jantzen J.R."/>
            <person name="von Schalburg K.R."/>
            <person name="Lemon C."/>
            <person name="Bird N.H."/>
            <person name="Koop B.F."/>
        </authorList>
    </citation>
    <scope>NUCLEOTIDE SEQUENCE</scope>
</reference>
<evidence type="ECO:0000256" key="5">
    <source>
        <dbReference type="SAM" id="SignalP"/>
    </source>
</evidence>
<feature type="domain" description="Granulins" evidence="6">
    <location>
        <begin position="643"/>
        <end position="656"/>
    </location>
</feature>
<reference evidence="7" key="2">
    <citation type="submission" date="2020-02" db="EMBL/GenBank/DDBJ databases">
        <title>Esox lucius (northern pike) genome, fEsoLuc1, primary haplotype.</title>
        <authorList>
            <person name="Myers G."/>
            <person name="Karagic N."/>
            <person name="Meyer A."/>
            <person name="Pippel M."/>
            <person name="Reichard M."/>
            <person name="Winkler S."/>
            <person name="Tracey A."/>
            <person name="Sims Y."/>
            <person name="Howe K."/>
            <person name="Rhie A."/>
            <person name="Formenti G."/>
            <person name="Durbin R."/>
            <person name="Fedrigo O."/>
            <person name="Jarvis E.D."/>
        </authorList>
    </citation>
    <scope>NUCLEOTIDE SEQUENCE [LARGE SCALE GENOMIC DNA]</scope>
</reference>
<evidence type="ECO:0000256" key="2">
    <source>
        <dbReference type="ARBA" id="ARBA00010093"/>
    </source>
</evidence>
<feature type="domain" description="Granulins" evidence="6">
    <location>
        <begin position="319"/>
        <end position="332"/>
    </location>
</feature>
<feature type="chain" id="PRO_5044259936" description="Granulins domain-containing protein" evidence="5">
    <location>
        <begin position="20"/>
        <end position="1199"/>
    </location>
</feature>
<dbReference type="GeneID" id="105008941"/>
<feature type="domain" description="Granulins" evidence="6">
    <location>
        <begin position="1074"/>
        <end position="1087"/>
    </location>
</feature>
<feature type="domain" description="Granulins" evidence="6">
    <location>
        <begin position="204"/>
        <end position="217"/>
    </location>
</feature>
<evidence type="ECO:0000259" key="6">
    <source>
        <dbReference type="PROSITE" id="PS00799"/>
    </source>
</evidence>
<reference evidence="7" key="3">
    <citation type="submission" date="2025-08" db="UniProtKB">
        <authorList>
            <consortium name="Ensembl"/>
        </authorList>
    </citation>
    <scope>IDENTIFICATION</scope>
</reference>
<feature type="signal peptide" evidence="5">
    <location>
        <begin position="1"/>
        <end position="19"/>
    </location>
</feature>
<dbReference type="InterPro" id="IPR000118">
    <property type="entry name" value="Granulin"/>
</dbReference>
<dbReference type="RefSeq" id="XP_028978945.2">
    <property type="nucleotide sequence ID" value="XM_029123112.2"/>
</dbReference>
<comment type="subcellular location">
    <subcellularLocation>
        <location evidence="1">Secreted</location>
    </subcellularLocation>
</comment>
<evidence type="ECO:0000313" key="8">
    <source>
        <dbReference type="Proteomes" id="UP000265140"/>
    </source>
</evidence>
<feature type="domain" description="Granulins" evidence="6">
    <location>
        <begin position="140"/>
        <end position="153"/>
    </location>
</feature>
<name>A0A3P9ACH8_ESOLU</name>
<dbReference type="Ensembl" id="ENSELUT00000029741.3">
    <property type="protein sequence ID" value="ENSELUP00000038896.3"/>
    <property type="gene ID" value="ENSELUG00000019050.3"/>
</dbReference>
<dbReference type="InterPro" id="IPR039036">
    <property type="entry name" value="Granulin_fam"/>
</dbReference>
<feature type="domain" description="Granulins" evidence="6">
    <location>
        <begin position="805"/>
        <end position="818"/>
    </location>
</feature>
<feature type="domain" description="Granulins" evidence="6">
    <location>
        <begin position="562"/>
        <end position="575"/>
    </location>
</feature>
<dbReference type="Gene3D" id="2.10.25.160">
    <property type="entry name" value="Granulin"/>
    <property type="match status" value="14"/>
</dbReference>
<dbReference type="GO" id="GO:0005576">
    <property type="term" value="C:extracellular region"/>
    <property type="evidence" value="ECO:0007669"/>
    <property type="project" value="UniProtKB-SubCell"/>
</dbReference>